<dbReference type="HOGENOM" id="CLU_030558_1_0_9"/>
<name>A0A089M5H1_9BACL</name>
<dbReference type="GO" id="GO:0005829">
    <property type="term" value="C:cytosol"/>
    <property type="evidence" value="ECO:0007669"/>
    <property type="project" value="TreeGrafter"/>
</dbReference>
<dbReference type="Gene3D" id="3.40.366.10">
    <property type="entry name" value="Malonyl-Coenzyme A Acyl Carrier Protein, domain 2"/>
    <property type="match status" value="1"/>
</dbReference>
<keyword evidence="2" id="KW-0808">Transferase</keyword>
<evidence type="ECO:0000259" key="5">
    <source>
        <dbReference type="SMART" id="SM00827"/>
    </source>
</evidence>
<evidence type="ECO:0000256" key="4">
    <source>
        <dbReference type="ARBA" id="ARBA00048462"/>
    </source>
</evidence>
<dbReference type="NCBIfam" id="TIGR00128">
    <property type="entry name" value="fabD"/>
    <property type="match status" value="1"/>
</dbReference>
<comment type="catalytic activity">
    <reaction evidence="4">
        <text>holo-[ACP] + malonyl-CoA = malonyl-[ACP] + CoA</text>
        <dbReference type="Rhea" id="RHEA:41792"/>
        <dbReference type="Rhea" id="RHEA-COMP:9623"/>
        <dbReference type="Rhea" id="RHEA-COMP:9685"/>
        <dbReference type="ChEBI" id="CHEBI:57287"/>
        <dbReference type="ChEBI" id="CHEBI:57384"/>
        <dbReference type="ChEBI" id="CHEBI:64479"/>
        <dbReference type="ChEBI" id="CHEBI:78449"/>
        <dbReference type="EC" id="2.3.1.39"/>
    </reaction>
</comment>
<evidence type="ECO:0000256" key="2">
    <source>
        <dbReference type="ARBA" id="ARBA00022679"/>
    </source>
</evidence>
<evidence type="ECO:0000313" key="6">
    <source>
        <dbReference type="EMBL" id="AIQ67620.1"/>
    </source>
</evidence>
<accession>A0A089M5H1</accession>
<dbReference type="InterPro" id="IPR016035">
    <property type="entry name" value="Acyl_Trfase/lysoPLipase"/>
</dbReference>
<dbReference type="InterPro" id="IPR050858">
    <property type="entry name" value="Mal-CoA-ACP_Trans/PKS_FabD"/>
</dbReference>
<dbReference type="Gene3D" id="3.30.70.250">
    <property type="entry name" value="Malonyl-CoA ACP transacylase, ACP-binding"/>
    <property type="match status" value="1"/>
</dbReference>
<sequence length="425" mass="48003">MIKIALLFPGQGSQYTMMGKSLYESSAEARDIFSKTNDILGYDLLAVINEGNLDKLTRTEFAQPAIFAYSYAIFQSIWKDKKFFPSFMAGHSLGEITALTCAGVFTYEDALRLVMERGALMQQATTDGQGGMAAINGLHPLLVEEECARLSNEEDKIVVANYNSSNQVVISGSKALVTQAAENLAKIGAISIPLQVSAPFHTPYLEISNQIFQRVLTATDMSAINWPVLSNVDAKPYFDTEGIRTRLSMQMVSAVRWKETIDYLLRQGVNTFIELGPKSALTHLIKRDFSHVRAFSYEDHYQEIMAVIDEQIAEKRPTLVSRSLAIAVCTRNQNWDEAEYQRGVIEPYRKVQALSNRLEEEGGEESAEDMKQAIEMLRSVFVTKKVPLEEQRERFTQIFDETKKRHLFDDFAALMFGEKETVYEQ</sequence>
<evidence type="ECO:0000313" key="7">
    <source>
        <dbReference type="Proteomes" id="UP000029500"/>
    </source>
</evidence>
<dbReference type="InterPro" id="IPR016036">
    <property type="entry name" value="Malonyl_transacylase_ACP-bd"/>
</dbReference>
<dbReference type="AlphaFoldDB" id="A0A089M5H1"/>
<feature type="domain" description="Malonyl-CoA:ACP transacylase (MAT)" evidence="5">
    <location>
        <begin position="7"/>
        <end position="333"/>
    </location>
</feature>
<dbReference type="SUPFAM" id="SSF52151">
    <property type="entry name" value="FabD/lysophospholipase-like"/>
    <property type="match status" value="1"/>
</dbReference>
<dbReference type="RefSeq" id="WP_025704275.1">
    <property type="nucleotide sequence ID" value="NZ_CP009287.1"/>
</dbReference>
<keyword evidence="7" id="KW-1185">Reference proteome</keyword>
<reference evidence="6 7" key="1">
    <citation type="submission" date="2014-08" db="EMBL/GenBank/DDBJ databases">
        <title>Comparative genomics of the Paenibacillus odorifer group.</title>
        <authorList>
            <person name="den Bakker H.C."/>
            <person name="Tsai Y.-C."/>
            <person name="Martin N."/>
            <person name="Korlach J."/>
            <person name="Wiedmann M."/>
        </authorList>
    </citation>
    <scope>NUCLEOTIDE SEQUENCE [LARGE SCALE GENOMIC DNA]</scope>
    <source>
        <strain evidence="6 7">DSM 15220</strain>
    </source>
</reference>
<dbReference type="STRING" id="189425.PGRAT_08195"/>
<dbReference type="Pfam" id="PF00698">
    <property type="entry name" value="Acyl_transf_1"/>
    <property type="match status" value="1"/>
</dbReference>
<organism evidence="6 7">
    <name type="scientific">Paenibacillus graminis</name>
    <dbReference type="NCBI Taxonomy" id="189425"/>
    <lineage>
        <taxon>Bacteria</taxon>
        <taxon>Bacillati</taxon>
        <taxon>Bacillota</taxon>
        <taxon>Bacilli</taxon>
        <taxon>Bacillales</taxon>
        <taxon>Paenibacillaceae</taxon>
        <taxon>Paenibacillus</taxon>
    </lineage>
</organism>
<evidence type="ECO:0000256" key="3">
    <source>
        <dbReference type="ARBA" id="ARBA00023315"/>
    </source>
</evidence>
<dbReference type="KEGG" id="pgm:PGRAT_08195"/>
<evidence type="ECO:0000256" key="1">
    <source>
        <dbReference type="ARBA" id="ARBA00013258"/>
    </source>
</evidence>
<gene>
    <name evidence="6" type="ORF">PGRAT_08195</name>
</gene>
<dbReference type="SMART" id="SM00827">
    <property type="entry name" value="PKS_AT"/>
    <property type="match status" value="1"/>
</dbReference>
<keyword evidence="3" id="KW-0012">Acyltransferase</keyword>
<dbReference type="OrthoDB" id="9805460at2"/>
<dbReference type="eggNOG" id="COG0331">
    <property type="taxonomic scope" value="Bacteria"/>
</dbReference>
<dbReference type="GO" id="GO:0006633">
    <property type="term" value="P:fatty acid biosynthetic process"/>
    <property type="evidence" value="ECO:0007669"/>
    <property type="project" value="TreeGrafter"/>
</dbReference>
<dbReference type="EMBL" id="CP009287">
    <property type="protein sequence ID" value="AIQ67620.1"/>
    <property type="molecule type" value="Genomic_DNA"/>
</dbReference>
<protein>
    <recommendedName>
        <fullName evidence="1">[acyl-carrier-protein] S-malonyltransferase</fullName>
        <ecNumber evidence="1">2.3.1.39</ecNumber>
    </recommendedName>
</protein>
<proteinExistence type="predicted"/>
<dbReference type="InterPro" id="IPR001227">
    <property type="entry name" value="Ac_transferase_dom_sf"/>
</dbReference>
<dbReference type="GO" id="GO:0004314">
    <property type="term" value="F:[acyl-carrier-protein] S-malonyltransferase activity"/>
    <property type="evidence" value="ECO:0007669"/>
    <property type="project" value="UniProtKB-EC"/>
</dbReference>
<dbReference type="EC" id="2.3.1.39" evidence="1"/>
<dbReference type="PANTHER" id="PTHR42681:SF1">
    <property type="entry name" value="MALONYL-COA-ACYL CARRIER PROTEIN TRANSACYLASE, MITOCHONDRIAL"/>
    <property type="match status" value="1"/>
</dbReference>
<dbReference type="InterPro" id="IPR004410">
    <property type="entry name" value="Malonyl_CoA-ACP_transAc_FabD"/>
</dbReference>
<dbReference type="PANTHER" id="PTHR42681">
    <property type="entry name" value="MALONYL-COA-ACYL CARRIER PROTEIN TRANSACYLASE, MITOCHONDRIAL"/>
    <property type="match status" value="1"/>
</dbReference>
<dbReference type="InterPro" id="IPR014043">
    <property type="entry name" value="Acyl_transferase_dom"/>
</dbReference>
<dbReference type="Proteomes" id="UP000029500">
    <property type="component" value="Chromosome"/>
</dbReference>
<dbReference type="SUPFAM" id="SSF55048">
    <property type="entry name" value="Probable ACP-binding domain of malonyl-CoA ACP transacylase"/>
    <property type="match status" value="1"/>
</dbReference>